<name>A0A7R8W123_9CRUS</name>
<proteinExistence type="predicted"/>
<gene>
    <name evidence="2" type="ORF">CTOB1V02_LOCUS821</name>
</gene>
<feature type="region of interest" description="Disordered" evidence="1">
    <location>
        <begin position="108"/>
        <end position="172"/>
    </location>
</feature>
<feature type="region of interest" description="Disordered" evidence="1">
    <location>
        <begin position="186"/>
        <end position="211"/>
    </location>
</feature>
<organism evidence="2">
    <name type="scientific">Cyprideis torosa</name>
    <dbReference type="NCBI Taxonomy" id="163714"/>
    <lineage>
        <taxon>Eukaryota</taxon>
        <taxon>Metazoa</taxon>
        <taxon>Ecdysozoa</taxon>
        <taxon>Arthropoda</taxon>
        <taxon>Crustacea</taxon>
        <taxon>Oligostraca</taxon>
        <taxon>Ostracoda</taxon>
        <taxon>Podocopa</taxon>
        <taxon>Podocopida</taxon>
        <taxon>Cytherocopina</taxon>
        <taxon>Cytheroidea</taxon>
        <taxon>Cytherideidae</taxon>
        <taxon>Cyprideis</taxon>
    </lineage>
</organism>
<accession>A0A7R8W123</accession>
<evidence type="ECO:0000256" key="1">
    <source>
        <dbReference type="SAM" id="MobiDB-lite"/>
    </source>
</evidence>
<evidence type="ECO:0000313" key="2">
    <source>
        <dbReference type="EMBL" id="CAD7222824.1"/>
    </source>
</evidence>
<feature type="compositionally biased region" description="Polar residues" evidence="1">
    <location>
        <begin position="188"/>
        <end position="200"/>
    </location>
</feature>
<feature type="region of interest" description="Disordered" evidence="1">
    <location>
        <begin position="1"/>
        <end position="31"/>
    </location>
</feature>
<feature type="compositionally biased region" description="Basic and acidic residues" evidence="1">
    <location>
        <begin position="10"/>
        <end position="20"/>
    </location>
</feature>
<reference evidence="2" key="1">
    <citation type="submission" date="2020-11" db="EMBL/GenBank/DDBJ databases">
        <authorList>
            <person name="Tran Van P."/>
        </authorList>
    </citation>
    <scope>NUCLEOTIDE SEQUENCE</scope>
</reference>
<protein>
    <submittedName>
        <fullName evidence="2">Uncharacterized protein</fullName>
    </submittedName>
</protein>
<dbReference type="EMBL" id="OB660108">
    <property type="protein sequence ID" value="CAD7222824.1"/>
    <property type="molecule type" value="Genomic_DNA"/>
</dbReference>
<sequence length="296" mass="32414">MQMETSTDGSDLKASSRTEGEVSTNKRSPLDVQAYSMQMQQLLVSIATVSRDREGDMAVSRERETWFVLREQPGHAFKPYSGAVQEGGRGGSSPASAPPVEIRHQRMSRVGCSDTPTALADCRRASPPPKEITSPDEEPMFEGKGRRRLANKERHCPASEGETRQVASDSGRSPLCCDSLHWIPSHQMGRSQGGANQTSDPPRKSGKTGRRVSVNVTTKQILEMFLTPPLLEEGVGAPVFIRIPRNSAASPVHWLPGYPRSVGGGPGITLSWLPPSQSTRSWFLAECVYDEELMRN</sequence>
<feature type="compositionally biased region" description="Basic and acidic residues" evidence="1">
    <location>
        <begin position="150"/>
        <end position="163"/>
    </location>
</feature>
<dbReference type="AlphaFoldDB" id="A0A7R8W123"/>